<protein>
    <submittedName>
        <fullName evidence="2">YceI family protein</fullName>
    </submittedName>
</protein>
<dbReference type="SUPFAM" id="SSF101874">
    <property type="entry name" value="YceI-like"/>
    <property type="match status" value="1"/>
</dbReference>
<dbReference type="Gene3D" id="2.40.128.110">
    <property type="entry name" value="Lipid/polyisoprenoid-binding, YceI-like"/>
    <property type="match status" value="1"/>
</dbReference>
<name>A0ABW4WUU1_9BACT</name>
<evidence type="ECO:0000313" key="3">
    <source>
        <dbReference type="Proteomes" id="UP001597369"/>
    </source>
</evidence>
<dbReference type="InterPro" id="IPR007372">
    <property type="entry name" value="Lipid/polyisoprenoid-bd_YceI"/>
</dbReference>
<comment type="caution">
    <text evidence="2">The sequence shown here is derived from an EMBL/GenBank/DDBJ whole genome shotgun (WGS) entry which is preliminary data.</text>
</comment>
<evidence type="ECO:0000259" key="1">
    <source>
        <dbReference type="SMART" id="SM00867"/>
    </source>
</evidence>
<accession>A0ABW4WUU1</accession>
<proteinExistence type="predicted"/>
<sequence>MGKRGTGHNFALKLSGFLLLLALFNTSCDTRVKTVEAEVGEAVVKETSPTPSEAFMIDTAKSEITWIASKMTGRHNGLFQVQNGELLVSDGSLTGGNIVIDVASLRADDKNIDAESNKKLTTHLRSADFFDTEKYPTAVFELTDVIPLDTASTKQQLSSKNSYSELHIKNPTHRVTGNLTIKGETKSVSFPAKLTKEDNQLKAKANFNLDRTQWGLVYRSDKSLGDQTIYSEVNIGIDIVAKASSI</sequence>
<gene>
    <name evidence="2" type="ORF">ACFSKU_03540</name>
</gene>
<dbReference type="PANTHER" id="PTHR34406:SF1">
    <property type="entry name" value="PROTEIN YCEI"/>
    <property type="match status" value="1"/>
</dbReference>
<feature type="domain" description="Lipid/polyisoprenoid-binding YceI-like" evidence="1">
    <location>
        <begin position="54"/>
        <end position="242"/>
    </location>
</feature>
<dbReference type="InterPro" id="IPR036761">
    <property type="entry name" value="TTHA0802/YceI-like_sf"/>
</dbReference>
<dbReference type="SMART" id="SM00867">
    <property type="entry name" value="YceI"/>
    <property type="match status" value="1"/>
</dbReference>
<dbReference type="PANTHER" id="PTHR34406">
    <property type="entry name" value="PROTEIN YCEI"/>
    <property type="match status" value="1"/>
</dbReference>
<dbReference type="Pfam" id="PF04264">
    <property type="entry name" value="YceI"/>
    <property type="match status" value="1"/>
</dbReference>
<organism evidence="2 3">
    <name type="scientific">Pontibacter silvestris</name>
    <dbReference type="NCBI Taxonomy" id="2305183"/>
    <lineage>
        <taxon>Bacteria</taxon>
        <taxon>Pseudomonadati</taxon>
        <taxon>Bacteroidota</taxon>
        <taxon>Cytophagia</taxon>
        <taxon>Cytophagales</taxon>
        <taxon>Hymenobacteraceae</taxon>
        <taxon>Pontibacter</taxon>
    </lineage>
</organism>
<dbReference type="EMBL" id="JBHUHV010000013">
    <property type="protein sequence ID" value="MFD2065941.1"/>
    <property type="molecule type" value="Genomic_DNA"/>
</dbReference>
<keyword evidence="3" id="KW-1185">Reference proteome</keyword>
<reference evidence="3" key="1">
    <citation type="journal article" date="2019" name="Int. J. Syst. Evol. Microbiol.">
        <title>The Global Catalogue of Microorganisms (GCM) 10K type strain sequencing project: providing services to taxonomists for standard genome sequencing and annotation.</title>
        <authorList>
            <consortium name="The Broad Institute Genomics Platform"/>
            <consortium name="The Broad Institute Genome Sequencing Center for Infectious Disease"/>
            <person name="Wu L."/>
            <person name="Ma J."/>
        </authorList>
    </citation>
    <scope>NUCLEOTIDE SEQUENCE [LARGE SCALE GENOMIC DNA]</scope>
    <source>
        <strain evidence="3">JCM 16545</strain>
    </source>
</reference>
<dbReference type="Proteomes" id="UP001597369">
    <property type="component" value="Unassembled WGS sequence"/>
</dbReference>
<dbReference type="RefSeq" id="WP_229962912.1">
    <property type="nucleotide sequence ID" value="NZ_JAJJWI010000038.1"/>
</dbReference>
<evidence type="ECO:0000313" key="2">
    <source>
        <dbReference type="EMBL" id="MFD2065941.1"/>
    </source>
</evidence>